<proteinExistence type="predicted"/>
<name>A0A316YM62_9BASI</name>
<protein>
    <submittedName>
        <fullName evidence="2">Glycoside hydrolase</fullName>
    </submittedName>
</protein>
<keyword evidence="3" id="KW-1185">Reference proteome</keyword>
<evidence type="ECO:0000256" key="1">
    <source>
        <dbReference type="SAM" id="SignalP"/>
    </source>
</evidence>
<reference evidence="2" key="1">
    <citation type="journal article" date="2018" name="Mol. Biol. Evol.">
        <title>Broad Genomic Sampling Reveals a Smut Pathogenic Ancestry of the Fungal Clade Ustilaginomycotina.</title>
        <authorList>
            <person name="Kijpornyongpan T."/>
            <person name="Mondo S.J."/>
            <person name="Barry K."/>
            <person name="Sandor L."/>
            <person name="Lee J."/>
            <person name="Lipzen A."/>
            <person name="Pangilinan J."/>
            <person name="LaButti K."/>
            <person name="Hainaut M."/>
            <person name="Henrissat B."/>
            <person name="Grigoriev I.V."/>
            <person name="Spatafora J.W."/>
            <person name="Aime M.C."/>
        </authorList>
    </citation>
    <scope>NUCLEOTIDE SEQUENCE [LARGE SCALE GENOMIC DNA]</scope>
    <source>
        <strain evidence="2">MCA 4198</strain>
    </source>
</reference>
<dbReference type="AlphaFoldDB" id="A0A316YM62"/>
<keyword evidence="2" id="KW-0378">Hydrolase</keyword>
<dbReference type="EMBL" id="KZ819636">
    <property type="protein sequence ID" value="PWN90467.1"/>
    <property type="molecule type" value="Genomic_DNA"/>
</dbReference>
<dbReference type="Gene3D" id="3.20.20.80">
    <property type="entry name" value="Glycosidases"/>
    <property type="match status" value="1"/>
</dbReference>
<keyword evidence="1" id="KW-0732">Signal</keyword>
<evidence type="ECO:0000313" key="2">
    <source>
        <dbReference type="EMBL" id="PWN90467.1"/>
    </source>
</evidence>
<dbReference type="Proteomes" id="UP000245768">
    <property type="component" value="Unassembled WGS sequence"/>
</dbReference>
<dbReference type="PANTHER" id="PTHR31263:SF0">
    <property type="entry name" value="CELLULASE FAMILY PROTEIN (AFU_ORTHOLOGUE AFUA_5G14560)"/>
    <property type="match status" value="1"/>
</dbReference>
<dbReference type="GO" id="GO:0016787">
    <property type="term" value="F:hydrolase activity"/>
    <property type="evidence" value="ECO:0007669"/>
    <property type="project" value="UniProtKB-KW"/>
</dbReference>
<dbReference type="STRING" id="215250.A0A316YM62"/>
<feature type="chain" id="PRO_5016292187" evidence="1">
    <location>
        <begin position="27"/>
        <end position="474"/>
    </location>
</feature>
<feature type="signal peptide" evidence="1">
    <location>
        <begin position="1"/>
        <end position="26"/>
    </location>
</feature>
<gene>
    <name evidence="2" type="ORF">FA10DRAFT_301722</name>
</gene>
<accession>A0A316YM62</accession>
<organism evidence="2 3">
    <name type="scientific">Acaromyces ingoldii</name>
    <dbReference type="NCBI Taxonomy" id="215250"/>
    <lineage>
        <taxon>Eukaryota</taxon>
        <taxon>Fungi</taxon>
        <taxon>Dikarya</taxon>
        <taxon>Basidiomycota</taxon>
        <taxon>Ustilaginomycotina</taxon>
        <taxon>Exobasidiomycetes</taxon>
        <taxon>Exobasidiales</taxon>
        <taxon>Cryptobasidiaceae</taxon>
        <taxon>Acaromyces</taxon>
    </lineage>
</organism>
<evidence type="ECO:0000313" key="3">
    <source>
        <dbReference type="Proteomes" id="UP000245768"/>
    </source>
</evidence>
<dbReference type="InterPro" id="IPR017853">
    <property type="entry name" value="GH"/>
</dbReference>
<dbReference type="OrthoDB" id="442731at2759"/>
<dbReference type="SUPFAM" id="SSF51445">
    <property type="entry name" value="(Trans)glycosidases"/>
    <property type="match status" value="1"/>
</dbReference>
<dbReference type="RefSeq" id="XP_025377665.1">
    <property type="nucleotide sequence ID" value="XM_025525023.1"/>
</dbReference>
<dbReference type="GeneID" id="37046939"/>
<sequence length="474" mass="52451">MYPVKLVTLFLSVVWLLSLGAITVRGVSGPGAWPYTPWSTNKAQVKNARGETVTIVGANWPGAGETMLPEGLQYSSARSIVERLAQAGFNFVRHTYATQMIDEIEEGAVPGKDVTLAWALKNGLGLAAGTNVLAQVLKNNPQWTAETPRMKIWSDIANLERDNGIMMHLDNHVSKPMWCCSNTDGNAFFGDRYFDIARWTRGLSKMARWAIDHPNVASMSLRNELRPVEPATAAVEYSWTAWASNVTAGANAIHTANNNLLITISGLSYDLTLAPITRELDLSVVDQKKAGTPPVYFRIDDHAWHEKAVLELHSYDHKGITTPCDIIEANLYNNGFNALGITPPLGCASGPTSSTVDPTGKVACYPAKRLTPVWLTEFGQKQTDPILHLNTCLRDFTVKHKIGWAMWAAVGSYYTRQNTADFDETWGLFTHDWSAWRNQTTFTGWWMQFIQQMSPTNVEKPQAASPPPKLSSVP</sequence>
<dbReference type="PANTHER" id="PTHR31263">
    <property type="entry name" value="CELLULASE FAMILY PROTEIN (AFU_ORTHOLOGUE AFUA_5G14560)"/>
    <property type="match status" value="1"/>
</dbReference>
<dbReference type="InParanoid" id="A0A316YM62"/>